<reference evidence="8 9" key="1">
    <citation type="submission" date="2024-02" db="EMBL/GenBank/DDBJ databases">
        <title>De novo assembly and annotation of 12 fungi associated with fruit tree decline syndrome in Ontario, Canada.</title>
        <authorList>
            <person name="Sulman M."/>
            <person name="Ellouze W."/>
            <person name="Ilyukhin E."/>
        </authorList>
    </citation>
    <scope>NUCLEOTIDE SEQUENCE [LARGE SCALE GENOMIC DNA]</scope>
    <source>
        <strain evidence="8 9">M11/M66-122</strain>
    </source>
</reference>
<dbReference type="GO" id="GO:0004029">
    <property type="term" value="F:aldehyde dehydrogenase (NAD+) activity"/>
    <property type="evidence" value="ECO:0007669"/>
    <property type="project" value="UniProtKB-EC"/>
</dbReference>
<evidence type="ECO:0000256" key="4">
    <source>
        <dbReference type="ARBA" id="ARBA00049194"/>
    </source>
</evidence>
<comment type="catalytic activity">
    <reaction evidence="4">
        <text>an aldehyde + NAD(+) + H2O = a carboxylate + NADH + 2 H(+)</text>
        <dbReference type="Rhea" id="RHEA:16185"/>
        <dbReference type="ChEBI" id="CHEBI:15377"/>
        <dbReference type="ChEBI" id="CHEBI:15378"/>
        <dbReference type="ChEBI" id="CHEBI:17478"/>
        <dbReference type="ChEBI" id="CHEBI:29067"/>
        <dbReference type="ChEBI" id="CHEBI:57540"/>
        <dbReference type="ChEBI" id="CHEBI:57945"/>
        <dbReference type="EC" id="1.2.1.3"/>
    </reaction>
</comment>
<dbReference type="AlphaFoldDB" id="A0AAN9UR91"/>
<name>A0AAN9UR91_9PEZI</name>
<dbReference type="InterPro" id="IPR044086">
    <property type="entry name" value="LUC3-like"/>
</dbReference>
<dbReference type="InterPro" id="IPR016160">
    <property type="entry name" value="Ald_DH_CS_CYS"/>
</dbReference>
<evidence type="ECO:0000259" key="7">
    <source>
        <dbReference type="Pfam" id="PF00171"/>
    </source>
</evidence>
<dbReference type="EMBL" id="JAKJXP020000044">
    <property type="protein sequence ID" value="KAK7751897.1"/>
    <property type="molecule type" value="Genomic_DNA"/>
</dbReference>
<gene>
    <name evidence="8" type="ORF">SLS62_006198</name>
</gene>
<evidence type="ECO:0000256" key="6">
    <source>
        <dbReference type="RuleBase" id="RU003345"/>
    </source>
</evidence>
<feature type="active site" evidence="5">
    <location>
        <position position="251"/>
    </location>
</feature>
<protein>
    <recommendedName>
        <fullName evidence="3">aldehyde dehydrogenase (NAD(+))</fullName>
        <ecNumber evidence="3">1.2.1.3</ecNumber>
    </recommendedName>
</protein>
<dbReference type="InterPro" id="IPR016161">
    <property type="entry name" value="Ald_DH/histidinol_DH"/>
</dbReference>
<proteinExistence type="inferred from homology"/>
<accession>A0AAN9UR91</accession>
<dbReference type="InterPro" id="IPR029510">
    <property type="entry name" value="Ald_DH_CS_GLU"/>
</dbReference>
<dbReference type="InterPro" id="IPR015590">
    <property type="entry name" value="Aldehyde_DH_dom"/>
</dbReference>
<dbReference type="Proteomes" id="UP001320420">
    <property type="component" value="Unassembled WGS sequence"/>
</dbReference>
<comment type="caution">
    <text evidence="8">The sequence shown here is derived from an EMBL/GenBank/DDBJ whole genome shotgun (WGS) entry which is preliminary data.</text>
</comment>
<sequence>MSIKTDYKIPFTTFLNVINNELTDTDTKRHTICPSTEEPLWDAPVSTEEDVNRAVSAAKAAYPSWSRLSQDERADYLNKFADAIEANQEDFIELLGKEVGKPPQAGSFEMFFVMSLARETPKLRLKEEKVIDDADRTAIVRHVPLGVGVGIVPWNFPLTLGIGKLLPALLAGNTFIWKPSPFAPYSALKLAELGTKIFPPGVFQALSGDEGLGPLLTAHPGVAKVSFTGSVETGKKIMTACATTLKRVTLELGGNDAAIICDDVDIDAVVAKVTFLAFVHCGQICMNVKRIYVHQNIYDKFLATMVAVTKQFKTGDHTDPEAFFGPIQNSMQYGKLQDFYSHIGKSGWKTALGGEPGPKEGKGFYMPATIIDDPPDDSSIVTAEPFGPIVPVLRWSDEEDVIKRANASNLGLGASVWSKDVPRARRMAEQLEAGSIWVNTHFELAPNVPFGGHKESGLGMDWGEIGLQGWCNPQAYWVKHSS</sequence>
<dbReference type="EC" id="1.2.1.3" evidence="3"/>
<dbReference type="Gene3D" id="3.40.605.10">
    <property type="entry name" value="Aldehyde Dehydrogenase, Chain A, domain 1"/>
    <property type="match status" value="1"/>
</dbReference>
<evidence type="ECO:0000256" key="3">
    <source>
        <dbReference type="ARBA" id="ARBA00024226"/>
    </source>
</evidence>
<keyword evidence="2 6" id="KW-0560">Oxidoreductase</keyword>
<dbReference type="Gene3D" id="3.40.309.10">
    <property type="entry name" value="Aldehyde Dehydrogenase, Chain A, domain 2"/>
    <property type="match status" value="1"/>
</dbReference>
<keyword evidence="9" id="KW-1185">Reference proteome</keyword>
<dbReference type="PROSITE" id="PS00687">
    <property type="entry name" value="ALDEHYDE_DEHYDR_GLU"/>
    <property type="match status" value="1"/>
</dbReference>
<dbReference type="FunFam" id="3.40.605.10:FF:000007">
    <property type="entry name" value="NAD/NADP-dependent betaine aldehyde dehydrogenase"/>
    <property type="match status" value="1"/>
</dbReference>
<dbReference type="SUPFAM" id="SSF53720">
    <property type="entry name" value="ALDH-like"/>
    <property type="match status" value="1"/>
</dbReference>
<dbReference type="Pfam" id="PF00171">
    <property type="entry name" value="Aldedh"/>
    <property type="match status" value="1"/>
</dbReference>
<organism evidence="8 9">
    <name type="scientific">Diatrype stigma</name>
    <dbReference type="NCBI Taxonomy" id="117547"/>
    <lineage>
        <taxon>Eukaryota</taxon>
        <taxon>Fungi</taxon>
        <taxon>Dikarya</taxon>
        <taxon>Ascomycota</taxon>
        <taxon>Pezizomycotina</taxon>
        <taxon>Sordariomycetes</taxon>
        <taxon>Xylariomycetidae</taxon>
        <taxon>Xylariales</taxon>
        <taxon>Diatrypaceae</taxon>
        <taxon>Diatrype</taxon>
    </lineage>
</organism>
<evidence type="ECO:0000256" key="1">
    <source>
        <dbReference type="ARBA" id="ARBA00009986"/>
    </source>
</evidence>
<dbReference type="PANTHER" id="PTHR11699">
    <property type="entry name" value="ALDEHYDE DEHYDROGENASE-RELATED"/>
    <property type="match status" value="1"/>
</dbReference>
<comment type="similarity">
    <text evidence="1 6">Belongs to the aldehyde dehydrogenase family.</text>
</comment>
<dbReference type="InterPro" id="IPR016162">
    <property type="entry name" value="Ald_DH_N"/>
</dbReference>
<dbReference type="InterPro" id="IPR016163">
    <property type="entry name" value="Ald_DH_C"/>
</dbReference>
<feature type="domain" description="Aldehyde dehydrogenase" evidence="7">
    <location>
        <begin position="27"/>
        <end position="474"/>
    </location>
</feature>
<dbReference type="PROSITE" id="PS00070">
    <property type="entry name" value="ALDEHYDE_DEHYDR_CYS"/>
    <property type="match status" value="1"/>
</dbReference>
<dbReference type="CDD" id="cd07106">
    <property type="entry name" value="ALDH_AldA-AAD23400"/>
    <property type="match status" value="1"/>
</dbReference>
<dbReference type="FunFam" id="3.40.309.10:FF:000009">
    <property type="entry name" value="Aldehyde dehydrogenase A"/>
    <property type="match status" value="1"/>
</dbReference>
<evidence type="ECO:0000313" key="8">
    <source>
        <dbReference type="EMBL" id="KAK7751897.1"/>
    </source>
</evidence>
<evidence type="ECO:0000256" key="5">
    <source>
        <dbReference type="PROSITE-ProRule" id="PRU10007"/>
    </source>
</evidence>
<evidence type="ECO:0000313" key="9">
    <source>
        <dbReference type="Proteomes" id="UP001320420"/>
    </source>
</evidence>
<evidence type="ECO:0000256" key="2">
    <source>
        <dbReference type="ARBA" id="ARBA00023002"/>
    </source>
</evidence>